<gene>
    <name evidence="4" type="ORF">SCF082_LOCUS41364</name>
</gene>
<dbReference type="PANTHER" id="PTHR24074">
    <property type="entry name" value="CO-CHAPERONE PROTEIN DJLA"/>
    <property type="match status" value="1"/>
</dbReference>
<dbReference type="SUPFAM" id="SSF46565">
    <property type="entry name" value="Chaperone J-domain"/>
    <property type="match status" value="1"/>
</dbReference>
<dbReference type="InterPro" id="IPR050817">
    <property type="entry name" value="DjlA_DnaK_co-chaperone"/>
</dbReference>
<feature type="coiled-coil region" evidence="1">
    <location>
        <begin position="20"/>
        <end position="47"/>
    </location>
</feature>
<keyword evidence="5" id="KW-1185">Reference proteome</keyword>
<dbReference type="InterPro" id="IPR036869">
    <property type="entry name" value="J_dom_sf"/>
</dbReference>
<proteinExistence type="predicted"/>
<evidence type="ECO:0000313" key="5">
    <source>
        <dbReference type="Proteomes" id="UP001642464"/>
    </source>
</evidence>
<dbReference type="CDD" id="cd06257">
    <property type="entry name" value="DnaJ"/>
    <property type="match status" value="1"/>
</dbReference>
<feature type="compositionally biased region" description="Polar residues" evidence="2">
    <location>
        <begin position="597"/>
        <end position="612"/>
    </location>
</feature>
<evidence type="ECO:0000256" key="1">
    <source>
        <dbReference type="SAM" id="Coils"/>
    </source>
</evidence>
<feature type="compositionally biased region" description="Basic and acidic residues" evidence="2">
    <location>
        <begin position="584"/>
        <end position="595"/>
    </location>
</feature>
<evidence type="ECO:0000259" key="3">
    <source>
        <dbReference type="PROSITE" id="PS50076"/>
    </source>
</evidence>
<reference evidence="4 5" key="1">
    <citation type="submission" date="2024-02" db="EMBL/GenBank/DDBJ databases">
        <authorList>
            <person name="Chen Y."/>
            <person name="Shah S."/>
            <person name="Dougan E. K."/>
            <person name="Thang M."/>
            <person name="Chan C."/>
        </authorList>
    </citation>
    <scope>NUCLEOTIDE SEQUENCE [LARGE SCALE GENOMIC DNA]</scope>
</reference>
<sequence length="777" mass="86239">MPNASTTEGSNGEMQQPSELHEMEAKMAALQAENERLTQLYEAECQLRHIEVTAYNQVFEMYAVPKAEAEEFARRLQVETVSNEESYQSGAMAGAIPMETPDVTGNTTSVETLLKETFPHIKIHSLDDPPEHQIAGDEEALVGDDADAKTDEEELEQHLFQLQSMVGSAIDERAKQTLLSLPPEHGKAALGKVEDIIHEQGGVCRNLSSMVQSVCRKVFGDGGVLKELGKQEVELEAESQQMSLETLRAQNRLIEEYVMRLVRQRDELKQVTKLAEERDSYFILGLHGPSVSEDEVKKAYRNLARKEHPDKAGIGNKKRFQAIQQAYTSILKQRQLGGPAVAEDVTEEVPKEVESSILRESYKYGSEAQQAAEWVALGAHRVMRVWEDSEGKRRSLRSLRELTRQSTVELRGLGQQLRLLGRATDATVRCAEAFLSDNSDIAETLSTGMALRDRCAIVEDAGRACATSAELLERITEATEATLKKVEKASPEASEGNNLQRLGTRLLTESLARSSSVARRTAEEAISSASKTLDLHKGLMMLDAEARKERERLRKRQQFPEDEPMPANDVERPTEKTSSSSASQKERKESKRPQELPRTQSRPVTPAIQTPRDQLKSAARRVKERHVSLRVKNLRFLASLNEEALRSQARLCALLERSEGALLPEISVSQKGVIFDLVAQLLDFALAEASKHASNLSTAPARILERVMSFALALEHGKELAMPVDSRTQALKLASLIDTQLLCQVVTGPFRRRLLALSRSAMEATQLPAAAGVFLVV</sequence>
<dbReference type="EMBL" id="CAXAMM010039574">
    <property type="protein sequence ID" value="CAK9087494.1"/>
    <property type="molecule type" value="Genomic_DNA"/>
</dbReference>
<dbReference type="SMART" id="SM00271">
    <property type="entry name" value="DnaJ"/>
    <property type="match status" value="1"/>
</dbReference>
<keyword evidence="1" id="KW-0175">Coiled coil</keyword>
<evidence type="ECO:0000256" key="2">
    <source>
        <dbReference type="SAM" id="MobiDB-lite"/>
    </source>
</evidence>
<feature type="coiled-coil region" evidence="1">
    <location>
        <begin position="225"/>
        <end position="278"/>
    </location>
</feature>
<accession>A0ABP0QGY3</accession>
<dbReference type="InterPro" id="IPR001623">
    <property type="entry name" value="DnaJ_domain"/>
</dbReference>
<dbReference type="PROSITE" id="PS50076">
    <property type="entry name" value="DNAJ_2"/>
    <property type="match status" value="1"/>
</dbReference>
<dbReference type="Proteomes" id="UP001642464">
    <property type="component" value="Unassembled WGS sequence"/>
</dbReference>
<dbReference type="Gene3D" id="1.10.287.110">
    <property type="entry name" value="DnaJ domain"/>
    <property type="match status" value="1"/>
</dbReference>
<protein>
    <recommendedName>
        <fullName evidence="3">J domain-containing protein</fullName>
    </recommendedName>
</protein>
<feature type="domain" description="J" evidence="3">
    <location>
        <begin position="279"/>
        <end position="335"/>
    </location>
</feature>
<name>A0ABP0QGY3_9DINO</name>
<organism evidence="4 5">
    <name type="scientific">Durusdinium trenchii</name>
    <dbReference type="NCBI Taxonomy" id="1381693"/>
    <lineage>
        <taxon>Eukaryota</taxon>
        <taxon>Sar</taxon>
        <taxon>Alveolata</taxon>
        <taxon>Dinophyceae</taxon>
        <taxon>Suessiales</taxon>
        <taxon>Symbiodiniaceae</taxon>
        <taxon>Durusdinium</taxon>
    </lineage>
</organism>
<evidence type="ECO:0000313" key="4">
    <source>
        <dbReference type="EMBL" id="CAK9087494.1"/>
    </source>
</evidence>
<feature type="region of interest" description="Disordered" evidence="2">
    <location>
        <begin position="548"/>
        <end position="622"/>
    </location>
</feature>
<comment type="caution">
    <text evidence="4">The sequence shown here is derived from an EMBL/GenBank/DDBJ whole genome shotgun (WGS) entry which is preliminary data.</text>
</comment>
<dbReference type="Pfam" id="PF00226">
    <property type="entry name" value="DnaJ"/>
    <property type="match status" value="1"/>
</dbReference>